<evidence type="ECO:0000256" key="3">
    <source>
        <dbReference type="ARBA" id="ARBA00022679"/>
    </source>
</evidence>
<keyword evidence="9" id="KW-0804">Transcription</keyword>
<dbReference type="CDD" id="cd01029">
    <property type="entry name" value="TOPRIM_primases"/>
    <property type="match status" value="1"/>
</dbReference>
<dbReference type="InterPro" id="IPR036977">
    <property type="entry name" value="DNA_primase_Znf_CHC2"/>
</dbReference>
<feature type="region of interest" description="Disordered" evidence="10">
    <location>
        <begin position="918"/>
        <end position="954"/>
    </location>
</feature>
<dbReference type="PANTHER" id="PTHR30313:SF2">
    <property type="entry name" value="DNA PRIMASE"/>
    <property type="match status" value="1"/>
</dbReference>
<evidence type="ECO:0000256" key="1">
    <source>
        <dbReference type="ARBA" id="ARBA00022478"/>
    </source>
</evidence>
<organism evidence="12 13">
    <name type="scientific">Candidatus Daviesbacteria bacterium GW2011_GWA2_38_24</name>
    <dbReference type="NCBI Taxonomy" id="1618422"/>
    <lineage>
        <taxon>Bacteria</taxon>
        <taxon>Candidatus Daviesiibacteriota</taxon>
    </lineage>
</organism>
<dbReference type="GO" id="GO:0000428">
    <property type="term" value="C:DNA-directed RNA polymerase complex"/>
    <property type="evidence" value="ECO:0007669"/>
    <property type="project" value="UniProtKB-KW"/>
</dbReference>
<proteinExistence type="predicted"/>
<evidence type="ECO:0000313" key="12">
    <source>
        <dbReference type="EMBL" id="KKQ66835.1"/>
    </source>
</evidence>
<dbReference type="InterPro" id="IPR037068">
    <property type="entry name" value="DNA_primase_core_N_sf"/>
</dbReference>
<comment type="caution">
    <text evidence="12">The sequence shown here is derived from an EMBL/GenBank/DDBJ whole genome shotgun (WGS) entry which is preliminary data.</text>
</comment>
<dbReference type="Pfam" id="PF01807">
    <property type="entry name" value="Zn_ribbon_DnaG"/>
    <property type="match status" value="1"/>
</dbReference>
<keyword evidence="7" id="KW-0863">Zinc-finger</keyword>
<dbReference type="InterPro" id="IPR006171">
    <property type="entry name" value="TOPRIM_dom"/>
</dbReference>
<keyword evidence="8" id="KW-0862">Zinc</keyword>
<dbReference type="PROSITE" id="PS50880">
    <property type="entry name" value="TOPRIM"/>
    <property type="match status" value="1"/>
</dbReference>
<dbReference type="GO" id="GO:0006269">
    <property type="term" value="P:DNA replication, synthesis of primer"/>
    <property type="evidence" value="ECO:0007669"/>
    <property type="project" value="UniProtKB-KW"/>
</dbReference>
<dbReference type="Gene3D" id="3.40.1360.10">
    <property type="match status" value="1"/>
</dbReference>
<dbReference type="InterPro" id="IPR002694">
    <property type="entry name" value="Znf_CHC2"/>
</dbReference>
<dbReference type="InterPro" id="IPR013264">
    <property type="entry name" value="DNAG_N"/>
</dbReference>
<dbReference type="SMART" id="SM00400">
    <property type="entry name" value="ZnF_CHCC"/>
    <property type="match status" value="1"/>
</dbReference>
<keyword evidence="3" id="KW-0808">Transferase</keyword>
<dbReference type="Pfam" id="PF08275">
    <property type="entry name" value="DNAG_N"/>
    <property type="match status" value="1"/>
</dbReference>
<gene>
    <name evidence="12" type="ORF">US86_C0003G0078</name>
</gene>
<sequence>MEINFRDLIEKIREQTDIVQVVSQYIDLKNNKALCMLHEEKHPSFSVNPKGQYFYCFSCHAGGDVFKFVELVEKVTFIEALKKLANQLGVPVSFIPEDQAQMEEERIIGDIRSETAKFYHLSLTPEVKNYLIKERGFTDEIISSSQIGYAGWGLKEYLIDQLKFPPELCIKTGVLKEKDGKVQDYFYKRIIFPNLKHGRVVHLTGRCIDGTEPKYLHIPGEIKHLYNEDALTNKEVYIAEGIPDCLTAIQNGYAAVAILGSGGFKEEYISKFSRCERVNICLDPDSSGLDGALAIAELLDLRARIVELPKGLDLNDYFKKYSNEDFGKLVASAKNIVKYKLDLIPTNTDKTELPQLLLPILKLLVRLDKATQESYLSYDIKPRFGLRNTDIDGYREIIRTEQSKSKLDNQFDLDESISEKLVELTINNGVEIYLDQFDEPHLTLPEKPLVSFPINSSSFRRWLSGRYYSEEGKGISGETFSVVISTLEGKAFQENRIMLLFNRVAMIDNIIYYDLGDDKKVVKITAEGWEIITNCHIRFSRFKHQSPQVEPKPGGDLHEILKYVNLSSKSDLLLYITYLPTALIPNIARAMPTGTGDQGSAKSTAFRVGRCLIDPSRAGVHPSISGNLLGPPKDIAELAQNANHHYCLYLDNLSYLSEELSDALARFITGIGYSKRKLYSNDEDILFNQIVAVGITGISLVVQKPDLLDRSLILRFNRIPDDRREDETSFWARFNEEKPLLLGALFDVVSQMLKIVPTLKLSKKPRMADYAKYAAAAAMALGSTADEFLAAFSENVSRQNQAAIEASVTAQIILTFMEDKPEWIGSSSDLYTLLRQMADNAKLPIGKTGFPKASNWLWRKIIEVRPNLTALGLLVSRDEESSNSIIALKKTVQDSKNTATAATDSTNEDDNMATMAASQLPLDRDSSTDITSKQSEDSDTEPSVGFIESLKKKE</sequence>
<protein>
    <recommendedName>
        <fullName evidence="11">Toprim domain-containing protein</fullName>
    </recommendedName>
</protein>
<dbReference type="SUPFAM" id="SSF57783">
    <property type="entry name" value="Zinc beta-ribbon"/>
    <property type="match status" value="1"/>
</dbReference>
<dbReference type="Proteomes" id="UP000034235">
    <property type="component" value="Unassembled WGS sequence"/>
</dbReference>
<keyword evidence="1" id="KW-0240">DNA-directed RNA polymerase</keyword>
<evidence type="ECO:0000256" key="5">
    <source>
        <dbReference type="ARBA" id="ARBA00022705"/>
    </source>
</evidence>
<dbReference type="GO" id="GO:0003677">
    <property type="term" value="F:DNA binding"/>
    <property type="evidence" value="ECO:0007669"/>
    <property type="project" value="InterPro"/>
</dbReference>
<keyword evidence="2" id="KW-0639">Primosome</keyword>
<evidence type="ECO:0000313" key="13">
    <source>
        <dbReference type="Proteomes" id="UP000034235"/>
    </source>
</evidence>
<evidence type="ECO:0000256" key="2">
    <source>
        <dbReference type="ARBA" id="ARBA00022515"/>
    </source>
</evidence>
<dbReference type="GO" id="GO:0003899">
    <property type="term" value="F:DNA-directed RNA polymerase activity"/>
    <property type="evidence" value="ECO:0007669"/>
    <property type="project" value="InterPro"/>
</dbReference>
<dbReference type="GO" id="GO:0008270">
    <property type="term" value="F:zinc ion binding"/>
    <property type="evidence" value="ECO:0007669"/>
    <property type="project" value="UniProtKB-KW"/>
</dbReference>
<reference evidence="12 13" key="1">
    <citation type="journal article" date="2015" name="Nature">
        <title>rRNA introns, odd ribosomes, and small enigmatic genomes across a large radiation of phyla.</title>
        <authorList>
            <person name="Brown C.T."/>
            <person name="Hug L.A."/>
            <person name="Thomas B.C."/>
            <person name="Sharon I."/>
            <person name="Castelle C.J."/>
            <person name="Singh A."/>
            <person name="Wilkins M.J."/>
            <person name="Williams K.H."/>
            <person name="Banfield J.F."/>
        </authorList>
    </citation>
    <scope>NUCLEOTIDE SEQUENCE [LARGE SCALE GENOMIC DNA]</scope>
</reference>
<name>A0A0G0JUW0_9BACT</name>
<dbReference type="Gene3D" id="3.90.580.10">
    <property type="entry name" value="Zinc finger, CHC2-type domain"/>
    <property type="match status" value="1"/>
</dbReference>
<dbReference type="GO" id="GO:0005737">
    <property type="term" value="C:cytoplasm"/>
    <property type="evidence" value="ECO:0007669"/>
    <property type="project" value="TreeGrafter"/>
</dbReference>
<evidence type="ECO:0000256" key="9">
    <source>
        <dbReference type="ARBA" id="ARBA00023163"/>
    </source>
</evidence>
<dbReference type="Pfam" id="PF13155">
    <property type="entry name" value="Toprim_2"/>
    <property type="match status" value="1"/>
</dbReference>
<evidence type="ECO:0000256" key="10">
    <source>
        <dbReference type="SAM" id="MobiDB-lite"/>
    </source>
</evidence>
<accession>A0A0G0JUW0</accession>
<evidence type="ECO:0000256" key="7">
    <source>
        <dbReference type="ARBA" id="ARBA00022771"/>
    </source>
</evidence>
<keyword evidence="4" id="KW-0548">Nucleotidyltransferase</keyword>
<dbReference type="PANTHER" id="PTHR30313">
    <property type="entry name" value="DNA PRIMASE"/>
    <property type="match status" value="1"/>
</dbReference>
<dbReference type="GO" id="GO:1990077">
    <property type="term" value="C:primosome complex"/>
    <property type="evidence" value="ECO:0007669"/>
    <property type="project" value="UniProtKB-KW"/>
</dbReference>
<dbReference type="AlphaFoldDB" id="A0A0G0JUW0"/>
<evidence type="ECO:0000256" key="4">
    <source>
        <dbReference type="ARBA" id="ARBA00022695"/>
    </source>
</evidence>
<feature type="domain" description="Toprim" evidence="11">
    <location>
        <begin position="234"/>
        <end position="309"/>
    </location>
</feature>
<dbReference type="SUPFAM" id="SSF56731">
    <property type="entry name" value="DNA primase core"/>
    <property type="match status" value="1"/>
</dbReference>
<keyword evidence="6" id="KW-0479">Metal-binding</keyword>
<dbReference type="InterPro" id="IPR034154">
    <property type="entry name" value="TOPRIM_DnaG/twinkle"/>
</dbReference>
<evidence type="ECO:0000259" key="11">
    <source>
        <dbReference type="PROSITE" id="PS50880"/>
    </source>
</evidence>
<dbReference type="EMBL" id="LBUP01000003">
    <property type="protein sequence ID" value="KKQ66835.1"/>
    <property type="molecule type" value="Genomic_DNA"/>
</dbReference>
<dbReference type="InterPro" id="IPR050219">
    <property type="entry name" value="DnaG_primase"/>
</dbReference>
<evidence type="ECO:0000256" key="6">
    <source>
        <dbReference type="ARBA" id="ARBA00022723"/>
    </source>
</evidence>
<dbReference type="Gene3D" id="3.90.980.10">
    <property type="entry name" value="DNA primase, catalytic core, N-terminal domain"/>
    <property type="match status" value="1"/>
</dbReference>
<evidence type="ECO:0000256" key="8">
    <source>
        <dbReference type="ARBA" id="ARBA00022833"/>
    </source>
</evidence>
<keyword evidence="5" id="KW-0235">DNA replication</keyword>